<dbReference type="STRING" id="694430.Natoc_2002"/>
<proteinExistence type="predicted"/>
<feature type="transmembrane region" description="Helical" evidence="1">
    <location>
        <begin position="86"/>
        <end position="104"/>
    </location>
</feature>
<evidence type="ECO:0000256" key="1">
    <source>
        <dbReference type="SAM" id="Phobius"/>
    </source>
</evidence>
<dbReference type="Proteomes" id="UP000010878">
    <property type="component" value="Chromosome"/>
</dbReference>
<keyword evidence="1" id="KW-0472">Membrane</keyword>
<gene>
    <name evidence="2" type="ORF">Natoc_2002</name>
</gene>
<organism evidence="2 3">
    <name type="scientific">Natronococcus occultus SP4</name>
    <dbReference type="NCBI Taxonomy" id="694430"/>
    <lineage>
        <taxon>Archaea</taxon>
        <taxon>Methanobacteriati</taxon>
        <taxon>Methanobacteriota</taxon>
        <taxon>Stenosarchaea group</taxon>
        <taxon>Halobacteria</taxon>
        <taxon>Halobacteriales</taxon>
        <taxon>Natrialbaceae</taxon>
        <taxon>Natronococcus</taxon>
    </lineage>
</organism>
<dbReference type="HOGENOM" id="CLU_1168601_0_0_2"/>
<feature type="transmembrane region" description="Helical" evidence="1">
    <location>
        <begin position="16"/>
        <end position="43"/>
    </location>
</feature>
<reference evidence="2 3" key="1">
    <citation type="submission" date="2012-11" db="EMBL/GenBank/DDBJ databases">
        <title>FINISHED of Natronococcus occultus SP4, DSM 3396.</title>
        <authorList>
            <consortium name="DOE Joint Genome Institute"/>
            <person name="Eisen J."/>
            <person name="Huntemann M."/>
            <person name="Wei C.-L."/>
            <person name="Han J."/>
            <person name="Detter J.C."/>
            <person name="Han C."/>
            <person name="Tapia R."/>
            <person name="Chen A."/>
            <person name="Kyrpides N."/>
            <person name="Mavromatis K."/>
            <person name="Markowitz V."/>
            <person name="Szeto E."/>
            <person name="Ivanova N."/>
            <person name="Mikhailova N."/>
            <person name="Ovchinnikova G."/>
            <person name="Pagani I."/>
            <person name="Pati A."/>
            <person name="Goodwin L."/>
            <person name="Nordberg H.P."/>
            <person name="Cantor M.N."/>
            <person name="Hua S.X."/>
            <person name="Woyke T."/>
            <person name="Eisen J."/>
            <person name="Klenk H.-P."/>
            <person name="Klenk H.-P."/>
        </authorList>
    </citation>
    <scope>NUCLEOTIDE SEQUENCE [LARGE SCALE GENOMIC DNA]</scope>
    <source>
        <strain evidence="2 3">SP4</strain>
    </source>
</reference>
<protein>
    <submittedName>
        <fullName evidence="2">Uncharacterized protein</fullName>
    </submittedName>
</protein>
<dbReference type="AlphaFoldDB" id="L0K111"/>
<keyword evidence="3" id="KW-1185">Reference proteome</keyword>
<accession>L0K111</accession>
<keyword evidence="1" id="KW-1133">Transmembrane helix</keyword>
<name>L0K111_9EURY</name>
<dbReference type="EMBL" id="CP003929">
    <property type="protein sequence ID" value="AGB37788.1"/>
    <property type="molecule type" value="Genomic_DNA"/>
</dbReference>
<keyword evidence="1" id="KW-0812">Transmembrane</keyword>
<dbReference type="KEGG" id="nou:Natoc_2002"/>
<evidence type="ECO:0000313" key="2">
    <source>
        <dbReference type="EMBL" id="AGB37788.1"/>
    </source>
</evidence>
<sequence>MSSTRSCLDSLLGSQIIAVLELLFVYVALVAVICGISFVVSPVSSVEELDYELREFVHYYKETSWWWLTTFFTSVIALTVGAGHGLFVSLIFLSVFTGPAILYYHRKYPFSLKCGYRARTSSGRTAINEEQENIATPDDGLYVLEFPITTGSNIEEFTIDLTIPDGVKVRNHSGIRGVGLSENKTAIEGKAPPGRDSFVFEIILSETAGVQQGANLLILSDAESGRELTTIRLLPQQ</sequence>
<evidence type="ECO:0000313" key="3">
    <source>
        <dbReference type="Proteomes" id="UP000010878"/>
    </source>
</evidence>